<organism evidence="1">
    <name type="scientific">marine sediment metagenome</name>
    <dbReference type="NCBI Taxonomy" id="412755"/>
    <lineage>
        <taxon>unclassified sequences</taxon>
        <taxon>metagenomes</taxon>
        <taxon>ecological metagenomes</taxon>
    </lineage>
</organism>
<gene>
    <name evidence="1" type="ORF">MGSAQ_000747</name>
</gene>
<proteinExistence type="predicted"/>
<protein>
    <submittedName>
        <fullName evidence="1">Uncharacterized protein</fullName>
    </submittedName>
</protein>
<dbReference type="EMBL" id="AYSL01000353">
    <property type="protein sequence ID" value="KTF07751.1"/>
    <property type="molecule type" value="Genomic_DNA"/>
</dbReference>
<evidence type="ECO:0000313" key="1">
    <source>
        <dbReference type="EMBL" id="KTF07751.1"/>
    </source>
</evidence>
<sequence>MSFADQLRDKGYDIYDAIVEAGKVRLRPYYDDLGIYNSRW</sequence>
<feature type="non-terminal residue" evidence="1">
    <location>
        <position position="40"/>
    </location>
</feature>
<comment type="caution">
    <text evidence="1">The sequence shown here is derived from an EMBL/GenBank/DDBJ whole genome shotgun (WGS) entry which is preliminary data.</text>
</comment>
<reference evidence="1" key="1">
    <citation type="submission" date="2013-11" db="EMBL/GenBank/DDBJ databases">
        <title>Microbial diversity, functional groups and degradation webs in Northern and Southern Mediterranean and Red Sea marine crude oil polluted sites.</title>
        <authorList>
            <person name="Daffonchio D."/>
            <person name="Mapelli F."/>
            <person name="Ferrer M."/>
            <person name="Richter M."/>
            <person name="Cherif A."/>
            <person name="Malkawi H.I."/>
            <person name="Yakimov M.M."/>
            <person name="Abdel-Fattah Y.R."/>
            <person name="Blaghen M."/>
            <person name="Golyshin P.N."/>
            <person name="Kalogerakis N."/>
            <person name="Boon N."/>
            <person name="Magagnini M."/>
            <person name="Fava F."/>
        </authorList>
    </citation>
    <scope>NUCLEOTIDE SEQUENCE</scope>
</reference>
<accession>A0A1B6NWN3</accession>
<name>A0A1B6NWN3_9ZZZZ</name>
<dbReference type="AlphaFoldDB" id="A0A1B6NWN3"/>